<dbReference type="PATRIC" id="fig|2287.6.peg.568"/>
<dbReference type="Proteomes" id="UP000275843">
    <property type="component" value="Chromosome"/>
</dbReference>
<dbReference type="EMBL" id="CP011057">
    <property type="protein sequence ID" value="AKA78334.1"/>
    <property type="molecule type" value="Genomic_DNA"/>
</dbReference>
<dbReference type="EMBL" id="CP033240">
    <property type="protein sequence ID" value="AZF80530.1"/>
    <property type="molecule type" value="Genomic_DNA"/>
</dbReference>
<dbReference type="Proteomes" id="UP000076770">
    <property type="component" value="Chromosome i"/>
</dbReference>
<dbReference type="Proteomes" id="UP000594632">
    <property type="component" value="Chromosome"/>
</dbReference>
<reference evidence="12" key="3">
    <citation type="submission" date="2016-04" db="EMBL/GenBank/DDBJ databases">
        <authorList>
            <person name="Evans L.H."/>
            <person name="Alamgir A."/>
            <person name="Owens N."/>
            <person name="Weber N.D."/>
            <person name="Virtaneva K."/>
            <person name="Barbian K."/>
            <person name="Babar A."/>
            <person name="Rosenke K."/>
        </authorList>
    </citation>
    <scope>NUCLEOTIDE SEQUENCE</scope>
    <source>
        <strain evidence="12">P1</strain>
    </source>
</reference>
<dbReference type="EMBL" id="CP033238">
    <property type="protein sequence ID" value="AZF75315.1"/>
    <property type="molecule type" value="Genomic_DNA"/>
</dbReference>
<evidence type="ECO:0000313" key="1">
    <source>
        <dbReference type="EMBL" id="AKA72942.1"/>
    </source>
</evidence>
<accession>A0A0E3MGD9</accession>
<name>A0A0E3MGD9_SACSO</name>
<dbReference type="EMBL" id="CP033239">
    <property type="protein sequence ID" value="AZF77924.1"/>
    <property type="molecule type" value="Genomic_DNA"/>
</dbReference>
<dbReference type="EMBL" id="CP011056">
    <property type="protein sequence ID" value="AKA75641.1"/>
    <property type="molecule type" value="Genomic_DNA"/>
</dbReference>
<evidence type="ECO:0000313" key="10">
    <source>
        <dbReference type="EMBL" id="AZF83138.1"/>
    </source>
</evidence>
<reference evidence="17 18" key="4">
    <citation type="journal article" date="2018" name="Proc. Natl. Acad. Sci. U.S.A.">
        <title>Nonmutational mechanism of inheritance in the Archaeon Sulfolobus solfataricus.</title>
        <authorList>
            <person name="Payne S."/>
            <person name="McCarthy S."/>
            <person name="Johnson T."/>
            <person name="North E."/>
            <person name="Blum P."/>
        </authorList>
    </citation>
    <scope>NUCLEOTIDE SEQUENCE [LARGE SCALE GENOMIC DNA]</scope>
    <source>
        <strain evidence="5 17">SARC-H</strain>
        <strain evidence="6 21">SARC-I</strain>
        <strain evidence="8 22">SARC-N</strain>
        <strain evidence="9 23">SARC-O</strain>
        <strain evidence="10 18">SUL120</strain>
        <strain evidence="4 19">SULG</strain>
        <strain evidence="7 20">SULM</strain>
    </source>
</reference>
<dbReference type="Proteomes" id="UP000269431">
    <property type="component" value="Chromosome"/>
</dbReference>
<organism evidence="3 15">
    <name type="scientific">Saccharolobus solfataricus</name>
    <name type="common">Sulfolobus solfataricus</name>
    <dbReference type="NCBI Taxonomy" id="2287"/>
    <lineage>
        <taxon>Archaea</taxon>
        <taxon>Thermoproteota</taxon>
        <taxon>Thermoprotei</taxon>
        <taxon>Sulfolobales</taxon>
        <taxon>Sulfolobaceae</taxon>
        <taxon>Saccharolobus</taxon>
    </lineage>
</organism>
<dbReference type="EMBL" id="CP050869">
    <property type="protein sequence ID" value="QPG49940.1"/>
    <property type="molecule type" value="Genomic_DNA"/>
</dbReference>
<evidence type="ECO:0000313" key="12">
    <source>
        <dbReference type="EMBL" id="SAI86418.1"/>
    </source>
</evidence>
<dbReference type="Proteomes" id="UP000282269">
    <property type="component" value="Chromosome"/>
</dbReference>
<dbReference type="EMBL" id="LT549890">
    <property type="protein sequence ID" value="SAI86418.1"/>
    <property type="molecule type" value="Genomic_DNA"/>
</dbReference>
<evidence type="ECO:0000313" key="20">
    <source>
        <dbReference type="Proteomes" id="UP000273443"/>
    </source>
</evidence>
<evidence type="ECO:0000313" key="6">
    <source>
        <dbReference type="EMBL" id="AZF72693.1"/>
    </source>
</evidence>
<dbReference type="Proteomes" id="UP000273194">
    <property type="component" value="Chromosome"/>
</dbReference>
<evidence type="ECO:0000313" key="7">
    <source>
        <dbReference type="EMBL" id="AZF75315.1"/>
    </source>
</evidence>
<dbReference type="RefSeq" id="WP_009990274.1">
    <property type="nucleotide sequence ID" value="NZ_CP011055.2"/>
</dbReference>
<evidence type="ECO:0000313" key="21">
    <source>
        <dbReference type="Proteomes" id="UP000275843"/>
    </source>
</evidence>
<dbReference type="EMBL" id="CP011055">
    <property type="protein sequence ID" value="AKA72942.1"/>
    <property type="molecule type" value="Genomic_DNA"/>
</dbReference>
<dbReference type="Proteomes" id="UP000033057">
    <property type="component" value="Chromosome"/>
</dbReference>
<evidence type="ECO:0000313" key="2">
    <source>
        <dbReference type="EMBL" id="AKA75641.1"/>
    </source>
</evidence>
<evidence type="ECO:0000313" key="24">
    <source>
        <dbReference type="Proteomes" id="UP000594632"/>
    </source>
</evidence>
<sequence>MYCLDDRKRIPANVVCSSYNFKIRAIVNGRPYMASYEELWNFPLDGLNSIHLFENLDYALRNDPFLSATSSIAIFVSEKEDIEGFVELILSKTLFEIRSIILVENPISKYGDSEVTLSSSSLYYSVSYRNDRLMIKAKDREGYYEINMKLHNFTFVSDYRELLRNVEKVGKSTRVVI</sequence>
<dbReference type="Proteomes" id="UP000273443">
    <property type="component" value="Chromosome"/>
</dbReference>
<evidence type="ECO:0000313" key="23">
    <source>
        <dbReference type="Proteomes" id="UP000282269"/>
    </source>
</evidence>
<dbReference type="EMBL" id="CP033237">
    <property type="protein sequence ID" value="AZF72693.1"/>
    <property type="molecule type" value="Genomic_DNA"/>
</dbReference>
<evidence type="ECO:0000313" key="19">
    <source>
        <dbReference type="Proteomes" id="UP000273194"/>
    </source>
</evidence>
<reference evidence="13 14" key="1">
    <citation type="journal article" date="2015" name="Genome Announc.">
        <title>Complete Genome Sequence of Sulfolobus solfataricus Strain 98/2 and Evolved Derivatives.</title>
        <authorList>
            <person name="McCarthy S."/>
            <person name="Gradnigo J."/>
            <person name="Johnson T."/>
            <person name="Payne S."/>
            <person name="Lipzen A."/>
            <person name="Martin J."/>
            <person name="Schackwitz W."/>
            <person name="Moriyama E."/>
            <person name="Blum P."/>
        </authorList>
    </citation>
    <scope>NUCLEOTIDE SEQUENCE [LARGE SCALE GENOMIC DNA]</scope>
    <source>
        <strain evidence="13">98/2 SULC</strain>
        <strain evidence="1">SARC-B</strain>
        <strain evidence="2">SARC-C</strain>
        <strain evidence="3 15">SULA</strain>
        <strain evidence="14">SULB</strain>
    </source>
</reference>
<evidence type="ECO:0000313" key="15">
    <source>
        <dbReference type="Proteomes" id="UP000033106"/>
    </source>
</evidence>
<dbReference type="EMBL" id="CP033236">
    <property type="protein sequence ID" value="AZF70073.1"/>
    <property type="molecule type" value="Genomic_DNA"/>
</dbReference>
<dbReference type="Proteomes" id="UP000033085">
    <property type="component" value="Chromosome"/>
</dbReference>
<dbReference type="GeneID" id="44128484"/>
<proteinExistence type="predicted"/>
<dbReference type="EMBL" id="CP033235">
    <property type="protein sequence ID" value="AZF67453.1"/>
    <property type="molecule type" value="Genomic_DNA"/>
</dbReference>
<evidence type="ECO:0000313" key="18">
    <source>
        <dbReference type="Proteomes" id="UP000269431"/>
    </source>
</evidence>
<evidence type="ECO:0000313" key="17">
    <source>
        <dbReference type="Proteomes" id="UP000267993"/>
    </source>
</evidence>
<evidence type="ECO:0000313" key="22">
    <source>
        <dbReference type="Proteomes" id="UP000278715"/>
    </source>
</evidence>
<dbReference type="EMBL" id="CP033241">
    <property type="protein sequence ID" value="AZF83138.1"/>
    <property type="molecule type" value="Genomic_DNA"/>
</dbReference>
<evidence type="ECO:0000313" key="3">
    <source>
        <dbReference type="EMBL" id="AKA78334.1"/>
    </source>
</evidence>
<evidence type="ECO:0000313" key="8">
    <source>
        <dbReference type="EMBL" id="AZF77924.1"/>
    </source>
</evidence>
<dbReference type="Proteomes" id="UP000278715">
    <property type="component" value="Chromosome"/>
</dbReference>
<dbReference type="AlphaFoldDB" id="A0A0E3MGD9"/>
<gene>
    <name evidence="11" type="ORF">HFC64_09020</name>
    <name evidence="12" type="ORF">SSOP1_2864</name>
    <name evidence="3" type="ORF">SULA_0543</name>
    <name evidence="1" type="ORF">SULB_0545</name>
    <name evidence="2" type="ORF">SULC_0543</name>
    <name evidence="4" type="ORF">SULG_02785</name>
    <name evidence="5" type="ORF">SULH_02785</name>
    <name evidence="6" type="ORF">SULI_02785</name>
    <name evidence="7" type="ORF">SULM_02785</name>
    <name evidence="8" type="ORF">SULN_02785</name>
    <name evidence="9" type="ORF">SULO_02795</name>
    <name evidence="10" type="ORF">SULZ_02830</name>
</gene>
<reference evidence="3" key="5">
    <citation type="submission" date="2018-10" db="EMBL/GenBank/DDBJ databases">
        <authorList>
            <person name="McCarthy S."/>
            <person name="Gradnigo J."/>
            <person name="Johnson T."/>
            <person name="Payne S."/>
            <person name="Lipzen A."/>
            <person name="Schackwitz W."/>
            <person name="Martin J."/>
            <person name="Moriyama E."/>
            <person name="Blum P."/>
        </authorList>
    </citation>
    <scope>NUCLEOTIDE SEQUENCE</scope>
    <source>
        <strain evidence="1">SARC-B</strain>
        <strain evidence="2">SARC-C</strain>
        <strain evidence="3">SULA</strain>
    </source>
</reference>
<reference evidence="16" key="2">
    <citation type="submission" date="2016-04" db="EMBL/GenBank/DDBJ databases">
        <authorList>
            <person name="Shah S.A."/>
            <person name="Garrett R.A."/>
        </authorList>
    </citation>
    <scope>NUCLEOTIDE SEQUENCE [LARGE SCALE GENOMIC DNA]</scope>
    <source>
        <strain evidence="16">ATCC 35091 / DSM 1616 / JCM 8930 / NBRC 15331 / P1</strain>
    </source>
</reference>
<dbReference type="Proteomes" id="UP000033106">
    <property type="component" value="Chromosome"/>
</dbReference>
<dbReference type="KEGG" id="ssol:SULB_0545"/>
<dbReference type="OrthoDB" id="36238at2157"/>
<evidence type="ECO:0000313" key="14">
    <source>
        <dbReference type="Proteomes" id="UP000033085"/>
    </source>
</evidence>
<reference evidence="11 24" key="6">
    <citation type="journal article" date="2020" name="Nat. Commun.">
        <title>The structures of two archaeal type IV pili illuminate evolutionary relationships.</title>
        <authorList>
            <person name="Wang F."/>
            <person name="Baquero D.P."/>
            <person name="Su Z."/>
            <person name="Beltran L.C."/>
            <person name="Prangishvili D."/>
            <person name="Krupovic M."/>
            <person name="Egelman E.H."/>
        </authorList>
    </citation>
    <scope>NUCLEOTIDE SEQUENCE [LARGE SCALE GENOMIC DNA]</scope>
    <source>
        <strain evidence="11 24">POZ149</strain>
    </source>
</reference>
<evidence type="ECO:0000313" key="4">
    <source>
        <dbReference type="EMBL" id="AZF67453.1"/>
    </source>
</evidence>
<protein>
    <submittedName>
        <fullName evidence="3">Uncharacterized protein</fullName>
    </submittedName>
</protein>
<dbReference type="KEGG" id="ssoa:SULA_0543"/>
<evidence type="ECO:0000313" key="16">
    <source>
        <dbReference type="Proteomes" id="UP000076770"/>
    </source>
</evidence>
<evidence type="ECO:0000313" key="9">
    <source>
        <dbReference type="EMBL" id="AZF80530.1"/>
    </source>
</evidence>
<dbReference type="Proteomes" id="UP000267993">
    <property type="component" value="Chromosome"/>
</dbReference>
<evidence type="ECO:0000313" key="13">
    <source>
        <dbReference type="Proteomes" id="UP000033057"/>
    </source>
</evidence>
<evidence type="ECO:0000313" key="5">
    <source>
        <dbReference type="EMBL" id="AZF70073.1"/>
    </source>
</evidence>
<dbReference type="KEGG" id="ssof:SULC_0543"/>
<evidence type="ECO:0000313" key="11">
    <source>
        <dbReference type="EMBL" id="QPG49940.1"/>
    </source>
</evidence>
<dbReference type="GeneID" id="1452770"/>